<dbReference type="Proteomes" id="UP000036987">
    <property type="component" value="Unassembled WGS sequence"/>
</dbReference>
<feature type="domain" description="ALIX V-shaped" evidence="2">
    <location>
        <begin position="9"/>
        <end position="66"/>
    </location>
</feature>
<name>A0A0K9PSL1_ZOSMR</name>
<dbReference type="InterPro" id="IPR025304">
    <property type="entry name" value="ALIX_V_dom"/>
</dbReference>
<reference evidence="4" key="1">
    <citation type="journal article" date="2016" name="Nature">
        <title>The genome of the seagrass Zostera marina reveals angiosperm adaptation to the sea.</title>
        <authorList>
            <person name="Olsen J.L."/>
            <person name="Rouze P."/>
            <person name="Verhelst B."/>
            <person name="Lin Y.-C."/>
            <person name="Bayer T."/>
            <person name="Collen J."/>
            <person name="Dattolo E."/>
            <person name="De Paoli E."/>
            <person name="Dittami S."/>
            <person name="Maumus F."/>
            <person name="Michel G."/>
            <person name="Kersting A."/>
            <person name="Lauritano C."/>
            <person name="Lohaus R."/>
            <person name="Toepel M."/>
            <person name="Tonon T."/>
            <person name="Vanneste K."/>
            <person name="Amirebrahimi M."/>
            <person name="Brakel J."/>
            <person name="Bostroem C."/>
            <person name="Chovatia M."/>
            <person name="Grimwood J."/>
            <person name="Jenkins J.W."/>
            <person name="Jueterbock A."/>
            <person name="Mraz A."/>
            <person name="Stam W.T."/>
            <person name="Tice H."/>
            <person name="Bornberg-Bauer E."/>
            <person name="Green P.J."/>
            <person name="Pearson G.A."/>
            <person name="Procaccini G."/>
            <person name="Duarte C.M."/>
            <person name="Schmutz J."/>
            <person name="Reusch T.B.H."/>
            <person name="Van de Peer Y."/>
        </authorList>
    </citation>
    <scope>NUCLEOTIDE SEQUENCE [LARGE SCALE GENOMIC DNA]</scope>
    <source>
        <strain evidence="4">cv. Finnish</strain>
    </source>
</reference>
<dbReference type="Pfam" id="PF13949">
    <property type="entry name" value="ALIX_LYPXL_bnd"/>
    <property type="match status" value="1"/>
</dbReference>
<dbReference type="OrthoDB" id="1686088at2759"/>
<evidence type="ECO:0000313" key="3">
    <source>
        <dbReference type="EMBL" id="KMZ71210.1"/>
    </source>
</evidence>
<gene>
    <name evidence="3" type="ORF">ZOSMA_185G00290</name>
</gene>
<sequence length="95" mass="10995">MALKSDFEDYKVSIEKRCYEVATAMVKFWEIKENINQGLSFYIALQDAIKNSKQTCSDFVMSRNIESEGMLEGLHKNMGGLHISSNRRQTGRRNR</sequence>
<accession>A0A0K9PSL1</accession>
<feature type="region of interest" description="Disordered" evidence="1">
    <location>
        <begin position="76"/>
        <end position="95"/>
    </location>
</feature>
<keyword evidence="4" id="KW-1185">Reference proteome</keyword>
<dbReference type="STRING" id="29655.A0A0K9PSL1"/>
<dbReference type="AlphaFoldDB" id="A0A0K9PSL1"/>
<evidence type="ECO:0000256" key="1">
    <source>
        <dbReference type="SAM" id="MobiDB-lite"/>
    </source>
</evidence>
<evidence type="ECO:0000259" key="2">
    <source>
        <dbReference type="Pfam" id="PF13949"/>
    </source>
</evidence>
<dbReference type="Gene3D" id="1.20.140.50">
    <property type="entry name" value="alix/aip1 like domains"/>
    <property type="match status" value="1"/>
</dbReference>
<comment type="caution">
    <text evidence="3">The sequence shown here is derived from an EMBL/GenBank/DDBJ whole genome shotgun (WGS) entry which is preliminary data.</text>
</comment>
<proteinExistence type="predicted"/>
<organism evidence="3 4">
    <name type="scientific">Zostera marina</name>
    <name type="common">Eelgrass</name>
    <dbReference type="NCBI Taxonomy" id="29655"/>
    <lineage>
        <taxon>Eukaryota</taxon>
        <taxon>Viridiplantae</taxon>
        <taxon>Streptophyta</taxon>
        <taxon>Embryophyta</taxon>
        <taxon>Tracheophyta</taxon>
        <taxon>Spermatophyta</taxon>
        <taxon>Magnoliopsida</taxon>
        <taxon>Liliopsida</taxon>
        <taxon>Zosteraceae</taxon>
        <taxon>Zostera</taxon>
    </lineage>
</organism>
<protein>
    <recommendedName>
        <fullName evidence="2">ALIX V-shaped domain-containing protein</fullName>
    </recommendedName>
</protein>
<evidence type="ECO:0000313" key="4">
    <source>
        <dbReference type="Proteomes" id="UP000036987"/>
    </source>
</evidence>
<dbReference type="EMBL" id="LFYR01000684">
    <property type="protein sequence ID" value="KMZ71210.1"/>
    <property type="molecule type" value="Genomic_DNA"/>
</dbReference>